<evidence type="ECO:0000256" key="1">
    <source>
        <dbReference type="SAM" id="Phobius"/>
    </source>
</evidence>
<feature type="transmembrane region" description="Helical" evidence="1">
    <location>
        <begin position="12"/>
        <end position="38"/>
    </location>
</feature>
<evidence type="ECO:0000313" key="3">
    <source>
        <dbReference type="Proteomes" id="UP000176650"/>
    </source>
</evidence>
<feature type="transmembrane region" description="Helical" evidence="1">
    <location>
        <begin position="50"/>
        <end position="68"/>
    </location>
</feature>
<dbReference type="STRING" id="1797298.A2988_00445"/>
<dbReference type="AlphaFoldDB" id="A0A1F5BTM6"/>
<organism evidence="2 3">
    <name type="scientific">Candidatus Azambacteria bacterium RIFCSPLOWO2_01_FULL_46_25</name>
    <dbReference type="NCBI Taxonomy" id="1797298"/>
    <lineage>
        <taxon>Bacteria</taxon>
        <taxon>Candidatus Azamiibacteriota</taxon>
    </lineage>
</organism>
<feature type="transmembrane region" description="Helical" evidence="1">
    <location>
        <begin position="88"/>
        <end position="113"/>
    </location>
</feature>
<dbReference type="EMBL" id="MEYS01000002">
    <property type="protein sequence ID" value="OGD33948.1"/>
    <property type="molecule type" value="Genomic_DNA"/>
</dbReference>
<accession>A0A1F5BTM6</accession>
<dbReference type="Proteomes" id="UP000176650">
    <property type="component" value="Unassembled WGS sequence"/>
</dbReference>
<sequence length="122" mass="13356">MFKDILKISGLPVLVATLCCLSPVIIVLAGLGSVAFASSLADTLYGDYKWYFRAAGLLLLTASMVFYLRRTKGICTIDEAVKRRNEVINIVILSLVAGILGYILVLYGVVHYIGAFMGLWSY</sequence>
<reference evidence="2 3" key="1">
    <citation type="journal article" date="2016" name="Nat. Commun.">
        <title>Thousands of microbial genomes shed light on interconnected biogeochemical processes in an aquifer system.</title>
        <authorList>
            <person name="Anantharaman K."/>
            <person name="Brown C.T."/>
            <person name="Hug L.A."/>
            <person name="Sharon I."/>
            <person name="Castelle C.J."/>
            <person name="Probst A.J."/>
            <person name="Thomas B.C."/>
            <person name="Singh A."/>
            <person name="Wilkins M.J."/>
            <person name="Karaoz U."/>
            <person name="Brodie E.L."/>
            <person name="Williams K.H."/>
            <person name="Hubbard S.S."/>
            <person name="Banfield J.F."/>
        </authorList>
    </citation>
    <scope>NUCLEOTIDE SEQUENCE [LARGE SCALE GENOMIC DNA]</scope>
</reference>
<keyword evidence="1" id="KW-0812">Transmembrane</keyword>
<protein>
    <recommendedName>
        <fullName evidence="4">Mercury ion transport protein</fullName>
    </recommendedName>
</protein>
<keyword evidence="1" id="KW-0472">Membrane</keyword>
<keyword evidence="1" id="KW-1133">Transmembrane helix</keyword>
<comment type="caution">
    <text evidence="2">The sequence shown here is derived from an EMBL/GenBank/DDBJ whole genome shotgun (WGS) entry which is preliminary data.</text>
</comment>
<evidence type="ECO:0000313" key="2">
    <source>
        <dbReference type="EMBL" id="OGD33948.1"/>
    </source>
</evidence>
<name>A0A1F5BTM6_9BACT</name>
<gene>
    <name evidence="2" type="ORF">A2988_00445</name>
</gene>
<proteinExistence type="predicted"/>
<evidence type="ECO:0008006" key="4">
    <source>
        <dbReference type="Google" id="ProtNLM"/>
    </source>
</evidence>